<dbReference type="Proteomes" id="UP000436138">
    <property type="component" value="Chromosome"/>
</dbReference>
<dbReference type="SUPFAM" id="SSF54637">
    <property type="entry name" value="Thioesterase/thiol ester dehydrase-isomerase"/>
    <property type="match status" value="1"/>
</dbReference>
<gene>
    <name evidence="3" type="ORF">GQF42_27870</name>
</gene>
<dbReference type="AlphaFoldDB" id="A0A6I6N9F4"/>
<evidence type="ECO:0000313" key="3">
    <source>
        <dbReference type="EMBL" id="QHA06590.1"/>
    </source>
</evidence>
<evidence type="ECO:0000313" key="4">
    <source>
        <dbReference type="Proteomes" id="UP000436138"/>
    </source>
</evidence>
<dbReference type="KEGG" id="sbro:GQF42_27870"/>
<dbReference type="EMBL" id="CP047020">
    <property type="protein sequence ID" value="QHA06590.1"/>
    <property type="molecule type" value="Genomic_DNA"/>
</dbReference>
<dbReference type="RefSeq" id="WP_158924306.1">
    <property type="nucleotide sequence ID" value="NZ_CP047020.1"/>
</dbReference>
<keyword evidence="4" id="KW-1185">Reference proteome</keyword>
<dbReference type="Gene3D" id="3.10.129.10">
    <property type="entry name" value="Hotdog Thioesterase"/>
    <property type="match status" value="1"/>
</dbReference>
<dbReference type="GO" id="GO:0016829">
    <property type="term" value="F:lyase activity"/>
    <property type="evidence" value="ECO:0007669"/>
    <property type="project" value="UniProtKB-KW"/>
</dbReference>
<dbReference type="Pfam" id="PF07977">
    <property type="entry name" value="FabA"/>
    <property type="match status" value="1"/>
</dbReference>
<reference evidence="3 4" key="1">
    <citation type="submission" date="2019-12" db="EMBL/GenBank/DDBJ databases">
        <title>Streptomyces sp. strain T44 isolated from rhizosphere soil of Broussonetia papyrifera.</title>
        <authorList>
            <person name="Mo P."/>
        </authorList>
    </citation>
    <scope>NUCLEOTIDE SEQUENCE [LARGE SCALE GENOMIC DNA]</scope>
    <source>
        <strain evidence="3 4">T44</strain>
    </source>
</reference>
<keyword evidence="2" id="KW-0456">Lyase</keyword>
<dbReference type="InterPro" id="IPR013114">
    <property type="entry name" value="FabA_FabZ"/>
</dbReference>
<proteinExistence type="inferred from homology"/>
<name>A0A6I6N9F4_9ACTN</name>
<dbReference type="CDD" id="cd01288">
    <property type="entry name" value="FabZ"/>
    <property type="match status" value="1"/>
</dbReference>
<dbReference type="InterPro" id="IPR029069">
    <property type="entry name" value="HotDog_dom_sf"/>
</dbReference>
<organism evidence="3 4">
    <name type="scientific">Streptomyces broussonetiae</name>
    <dbReference type="NCBI Taxonomy" id="2686304"/>
    <lineage>
        <taxon>Bacteria</taxon>
        <taxon>Bacillati</taxon>
        <taxon>Actinomycetota</taxon>
        <taxon>Actinomycetes</taxon>
        <taxon>Kitasatosporales</taxon>
        <taxon>Streptomycetaceae</taxon>
        <taxon>Streptomyces</taxon>
    </lineage>
</organism>
<dbReference type="PANTHER" id="PTHR30272">
    <property type="entry name" value="3-HYDROXYACYL-[ACYL-CARRIER-PROTEIN] DEHYDRATASE"/>
    <property type="match status" value="1"/>
</dbReference>
<accession>A0A6I6N9F4</accession>
<protein>
    <submittedName>
        <fullName evidence="3">Beta-hydroxyacyl-ACP dehydratase</fullName>
    </submittedName>
</protein>
<sequence length="162" mass="16760">MSATFGPGTAKSLIPHRYPILLVDRVLEVVAGHSISTVKAVTCNEPWYQDIPEGAQDGAYAYPTALLIESWCQSAALLAACTDQGSAGQGDVVLFGGMSKVAVHGQAYPGDVVRHEVRLVQQTAGATFFEGGASVGGEPVLTVGQAVTLVKPAHTLEAAAAR</sequence>
<comment type="similarity">
    <text evidence="1">Belongs to the thioester dehydratase family. FabZ subfamily.</text>
</comment>
<evidence type="ECO:0000256" key="2">
    <source>
        <dbReference type="ARBA" id="ARBA00023239"/>
    </source>
</evidence>
<evidence type="ECO:0000256" key="1">
    <source>
        <dbReference type="ARBA" id="ARBA00009174"/>
    </source>
</evidence>
<dbReference type="PANTHER" id="PTHR30272:SF1">
    <property type="entry name" value="3-HYDROXYACYL-[ACYL-CARRIER-PROTEIN] DEHYDRATASE"/>
    <property type="match status" value="1"/>
</dbReference>